<organism evidence="2">
    <name type="scientific">hydrothermal vent metagenome</name>
    <dbReference type="NCBI Taxonomy" id="652676"/>
    <lineage>
        <taxon>unclassified sequences</taxon>
        <taxon>metagenomes</taxon>
        <taxon>ecological metagenomes</taxon>
    </lineage>
</organism>
<gene>
    <name evidence="2" type="ORF">MNBD_GAMMA17-269</name>
</gene>
<accession>A0A3B0Z746</accession>
<dbReference type="EMBL" id="UOFQ01000123">
    <property type="protein sequence ID" value="VAW89198.1"/>
    <property type="molecule type" value="Genomic_DNA"/>
</dbReference>
<dbReference type="SUPFAM" id="SSF55120">
    <property type="entry name" value="Pseudouridine synthase"/>
    <property type="match status" value="1"/>
</dbReference>
<dbReference type="GO" id="GO:0001522">
    <property type="term" value="P:pseudouridine synthesis"/>
    <property type="evidence" value="ECO:0007669"/>
    <property type="project" value="InterPro"/>
</dbReference>
<evidence type="ECO:0000313" key="2">
    <source>
        <dbReference type="EMBL" id="VAW89198.1"/>
    </source>
</evidence>
<dbReference type="PANTHER" id="PTHR21600">
    <property type="entry name" value="MITOCHONDRIAL RNA PSEUDOURIDINE SYNTHASE"/>
    <property type="match status" value="1"/>
</dbReference>
<reference evidence="2" key="1">
    <citation type="submission" date="2018-06" db="EMBL/GenBank/DDBJ databases">
        <authorList>
            <person name="Zhirakovskaya E."/>
        </authorList>
    </citation>
    <scope>NUCLEOTIDE SEQUENCE</scope>
</reference>
<name>A0A3B0Z746_9ZZZZ</name>
<dbReference type="Gene3D" id="3.30.2350.10">
    <property type="entry name" value="Pseudouridine synthase"/>
    <property type="match status" value="1"/>
</dbReference>
<dbReference type="AlphaFoldDB" id="A0A3B0Z746"/>
<protein>
    <submittedName>
        <fullName evidence="2">Pseudouridine synthase</fullName>
    </submittedName>
</protein>
<dbReference type="InterPro" id="IPR020103">
    <property type="entry name" value="PsdUridine_synth_cat_dom_sf"/>
</dbReference>
<feature type="domain" description="Pseudouridine synthase RsuA/RluA-like" evidence="1">
    <location>
        <begin position="93"/>
        <end position="230"/>
    </location>
</feature>
<sequence length="281" mass="31651">MMVEPVRSEFHVDIKEGDTNAVDALAEVSGFSKQRVKMAMQRGAVWLTSRGSCRRIRRAKKVLRVGDELDFYYDEKVLLSDPVAPTLIVDEGDYSLWFKPCGLLSQGSKWGDHCTVSRWAEQHLSPQRPSFIIHRLDRAATGFILVGHSKKAAAALSSLFQLREIEKRYQVIVHGEFPETPGPTTINIEIDGKASTSHVTRIEFDQQQQRSLLSVHIETGRKHQIRRHLSESGYAVVGDRLYGTGTDKEDLQLSACYLAFKCPLSGKPRRYTLADELLPAL</sequence>
<proteinExistence type="predicted"/>
<dbReference type="InterPro" id="IPR006145">
    <property type="entry name" value="PsdUridine_synth_RsuA/RluA"/>
</dbReference>
<dbReference type="Pfam" id="PF00849">
    <property type="entry name" value="PseudoU_synth_2"/>
    <property type="match status" value="1"/>
</dbReference>
<dbReference type="CDD" id="cd02869">
    <property type="entry name" value="PseudoU_synth_RluA_like"/>
    <property type="match status" value="1"/>
</dbReference>
<dbReference type="GO" id="GO:0009982">
    <property type="term" value="F:pseudouridine synthase activity"/>
    <property type="evidence" value="ECO:0007669"/>
    <property type="project" value="InterPro"/>
</dbReference>
<evidence type="ECO:0000259" key="1">
    <source>
        <dbReference type="Pfam" id="PF00849"/>
    </source>
</evidence>
<dbReference type="GO" id="GO:0003723">
    <property type="term" value="F:RNA binding"/>
    <property type="evidence" value="ECO:0007669"/>
    <property type="project" value="InterPro"/>
</dbReference>
<dbReference type="InterPro" id="IPR050188">
    <property type="entry name" value="RluA_PseudoU_synthase"/>
</dbReference>